<feature type="transmembrane region" description="Helical" evidence="1">
    <location>
        <begin position="20"/>
        <end position="42"/>
    </location>
</feature>
<dbReference type="Pfam" id="PF02517">
    <property type="entry name" value="Rce1-like"/>
    <property type="match status" value="1"/>
</dbReference>
<dbReference type="EMBL" id="UFSX01000001">
    <property type="protein sequence ID" value="SUV29534.1"/>
    <property type="molecule type" value="Genomic_DNA"/>
</dbReference>
<evidence type="ECO:0000259" key="2">
    <source>
        <dbReference type="Pfam" id="PF02517"/>
    </source>
</evidence>
<evidence type="ECO:0000313" key="4">
    <source>
        <dbReference type="Proteomes" id="UP000254424"/>
    </source>
</evidence>
<organism evidence="3 4">
    <name type="scientific">Bacteroides eggerthii</name>
    <dbReference type="NCBI Taxonomy" id="28111"/>
    <lineage>
        <taxon>Bacteria</taxon>
        <taxon>Pseudomonadati</taxon>
        <taxon>Bacteroidota</taxon>
        <taxon>Bacteroidia</taxon>
        <taxon>Bacteroidales</taxon>
        <taxon>Bacteroidaceae</taxon>
        <taxon>Bacteroides</taxon>
    </lineage>
</organism>
<feature type="transmembrane region" description="Helical" evidence="1">
    <location>
        <begin position="132"/>
        <end position="154"/>
    </location>
</feature>
<keyword evidence="1" id="KW-0472">Membrane</keyword>
<dbReference type="PANTHER" id="PTHR39430">
    <property type="entry name" value="MEMBRANE-ASSOCIATED PROTEASE-RELATED"/>
    <property type="match status" value="1"/>
</dbReference>
<feature type="transmembrane region" description="Helical" evidence="1">
    <location>
        <begin position="96"/>
        <end position="120"/>
    </location>
</feature>
<name>A0A380YLF4_9BACE</name>
<keyword evidence="1" id="KW-0812">Transmembrane</keyword>
<protein>
    <submittedName>
        <fullName evidence="3">Abortive infection protein</fullName>
    </submittedName>
</protein>
<evidence type="ECO:0000256" key="1">
    <source>
        <dbReference type="SAM" id="Phobius"/>
    </source>
</evidence>
<evidence type="ECO:0000313" key="3">
    <source>
        <dbReference type="EMBL" id="SUV29534.1"/>
    </source>
</evidence>
<dbReference type="Proteomes" id="UP000254424">
    <property type="component" value="Unassembled WGS sequence"/>
</dbReference>
<accession>A0A380YLF4</accession>
<feature type="transmembrane region" description="Helical" evidence="1">
    <location>
        <begin position="188"/>
        <end position="207"/>
    </location>
</feature>
<dbReference type="GeneID" id="93071425"/>
<gene>
    <name evidence="3" type="ORF">NCTC11155_01521</name>
</gene>
<feature type="transmembrane region" description="Helical" evidence="1">
    <location>
        <begin position="258"/>
        <end position="278"/>
    </location>
</feature>
<sequence>MENIENDFPIKRFGKVAIDIIAFAALAVILVTIMNIPFSVLFLKTDKESPDSMFVFMLSETLMLIGVFLSAWIVWHFRGLSLAGLGRSLAMRRKDLLSGVLLAIVLYAVGFGISLLAGAVEITGVTFNPSSLLISFVFFLLVAVTEELALRGFVLERMLQGGINKFWALFFSSVLFSLIHIGNPNFNFLSFINILLAGVLLGSSYIYTRNLCFPIALHWFWNWIQGPVLGYEVSGNKFGESMLTLHLPEANLMNGGAFGFEGSMLCTVLMILGTGVILKMFSKKDRKVCQN</sequence>
<dbReference type="InterPro" id="IPR003675">
    <property type="entry name" value="Rce1/LyrA-like_dom"/>
</dbReference>
<dbReference type="RefSeq" id="WP_039953264.1">
    <property type="nucleotide sequence ID" value="NZ_CABKNQ010000018.1"/>
</dbReference>
<dbReference type="STRING" id="483216.BACEGG_02308"/>
<keyword evidence="1" id="KW-1133">Transmembrane helix</keyword>
<feature type="domain" description="CAAX prenyl protease 2/Lysostaphin resistance protein A-like" evidence="2">
    <location>
        <begin position="130"/>
        <end position="224"/>
    </location>
</feature>
<dbReference type="PANTHER" id="PTHR39430:SF1">
    <property type="entry name" value="PROTEASE"/>
    <property type="match status" value="1"/>
</dbReference>
<proteinExistence type="predicted"/>
<reference evidence="3 4" key="1">
    <citation type="submission" date="2018-06" db="EMBL/GenBank/DDBJ databases">
        <authorList>
            <consortium name="Pathogen Informatics"/>
            <person name="Doyle S."/>
        </authorList>
    </citation>
    <scope>NUCLEOTIDE SEQUENCE [LARGE SCALE GENOMIC DNA]</scope>
    <source>
        <strain evidence="3 4">NCTC11155</strain>
    </source>
</reference>
<feature type="transmembrane region" description="Helical" evidence="1">
    <location>
        <begin position="219"/>
        <end position="238"/>
    </location>
</feature>
<feature type="transmembrane region" description="Helical" evidence="1">
    <location>
        <begin position="54"/>
        <end position="75"/>
    </location>
</feature>
<dbReference type="GO" id="GO:0004175">
    <property type="term" value="F:endopeptidase activity"/>
    <property type="evidence" value="ECO:0007669"/>
    <property type="project" value="UniProtKB-ARBA"/>
</dbReference>
<feature type="transmembrane region" description="Helical" evidence="1">
    <location>
        <begin position="166"/>
        <end position="182"/>
    </location>
</feature>
<dbReference type="OrthoDB" id="324900at2"/>
<dbReference type="AlphaFoldDB" id="A0A380YLF4"/>
<dbReference type="GO" id="GO:0080120">
    <property type="term" value="P:CAAX-box protein maturation"/>
    <property type="evidence" value="ECO:0007669"/>
    <property type="project" value="UniProtKB-ARBA"/>
</dbReference>